<dbReference type="OrthoDB" id="2991654at2"/>
<dbReference type="eggNOG" id="ENOG5033H3T">
    <property type="taxonomic scope" value="Bacteria"/>
</dbReference>
<organism evidence="1 2">
    <name type="scientific">Caldisalinibacter kiritimatiensis</name>
    <dbReference type="NCBI Taxonomy" id="1304284"/>
    <lineage>
        <taxon>Bacteria</taxon>
        <taxon>Bacillati</taxon>
        <taxon>Bacillota</taxon>
        <taxon>Tissierellia</taxon>
        <taxon>Tissierellales</taxon>
        <taxon>Thermohalobacteraceae</taxon>
        <taxon>Caldisalinibacter</taxon>
    </lineage>
</organism>
<dbReference type="AlphaFoldDB" id="R1CPE8"/>
<proteinExistence type="predicted"/>
<accession>R1CPE8</accession>
<name>R1CPE8_9FIRM</name>
<evidence type="ECO:0000313" key="1">
    <source>
        <dbReference type="EMBL" id="EOD00536.1"/>
    </source>
</evidence>
<sequence>MNDIDVFAEIGDLKEIDYRNTLAIASIIEVLVDKGIIDRNDIAKKARLLDSMTIDELRFMRMRK</sequence>
<protein>
    <submittedName>
        <fullName evidence="1">Uncharacterized protein</fullName>
    </submittedName>
</protein>
<dbReference type="Proteomes" id="UP000013378">
    <property type="component" value="Unassembled WGS sequence"/>
</dbReference>
<comment type="caution">
    <text evidence="1">The sequence shown here is derived from an EMBL/GenBank/DDBJ whole genome shotgun (WGS) entry which is preliminary data.</text>
</comment>
<gene>
    <name evidence="1" type="ORF">L21TH_1409</name>
</gene>
<dbReference type="EMBL" id="ARZA01000146">
    <property type="protein sequence ID" value="EOD00536.1"/>
    <property type="molecule type" value="Genomic_DNA"/>
</dbReference>
<dbReference type="RefSeq" id="WP_006312665.1">
    <property type="nucleotide sequence ID" value="NZ_ARZA01000146.1"/>
</dbReference>
<reference evidence="1 2" key="1">
    <citation type="journal article" date="2015" name="Geomicrobiol. J.">
        <title>Caldisalinibacter kiritimatiensis gen. nov., sp. nov., a moderately thermohalophilic thiosulfate-reducing bacterium from a hypersaline microbial mat.</title>
        <authorList>
            <person name="Ben Hania W."/>
            <person name="Joseph M."/>
            <person name="Fiebig A."/>
            <person name="Bunk B."/>
            <person name="Klenk H.-P."/>
            <person name="Fardeau M.-L."/>
            <person name="Spring S."/>
        </authorList>
    </citation>
    <scope>NUCLEOTIDE SEQUENCE [LARGE SCALE GENOMIC DNA]</scope>
    <source>
        <strain evidence="1 2">L21-TH-D2</strain>
    </source>
</reference>
<evidence type="ECO:0000313" key="2">
    <source>
        <dbReference type="Proteomes" id="UP000013378"/>
    </source>
</evidence>
<keyword evidence="2" id="KW-1185">Reference proteome</keyword>